<comment type="caution">
    <text evidence="3">The sequence shown here is derived from an EMBL/GenBank/DDBJ whole genome shotgun (WGS) entry which is preliminary data.</text>
</comment>
<keyword evidence="4" id="KW-1185">Reference proteome</keyword>
<evidence type="ECO:0000313" key="4">
    <source>
        <dbReference type="Proteomes" id="UP000021369"/>
    </source>
</evidence>
<feature type="chain" id="PRO_5014213831" evidence="1">
    <location>
        <begin position="32"/>
        <end position="395"/>
    </location>
</feature>
<dbReference type="RefSeq" id="WP_037284861.1">
    <property type="nucleotide sequence ID" value="NZ_JEOB01000001.1"/>
</dbReference>
<reference evidence="3 4" key="1">
    <citation type="submission" date="2013-06" db="EMBL/GenBank/DDBJ databases">
        <title>Rumen cellulosomics: divergent fiber-degrading strategies revealed by comparative genome-wide analysis of six Ruminococcal strains.</title>
        <authorList>
            <person name="Dassa B."/>
            <person name="Borovok I."/>
            <person name="Lamed R."/>
            <person name="Flint H."/>
            <person name="Yeoman C.J."/>
            <person name="White B."/>
            <person name="Bayer E.A."/>
        </authorList>
    </citation>
    <scope>NUCLEOTIDE SEQUENCE [LARGE SCALE GENOMIC DNA]</scope>
    <source>
        <strain evidence="3 4">SY3</strain>
    </source>
</reference>
<proteinExistence type="predicted"/>
<dbReference type="PATRIC" id="fig|1341156.4.peg.226"/>
<sequence length="395" mass="44376">MKQLKSIFARLTSALCAVAILPFASAIVASAEIVYHQEIPPTCTSIGNVEYWYDTATGKYYANAGCTHELTANTNNDEVFLRALGHDFVPTWHWDVTTEEHNGEIYYTGHNVYVTLNCSRCDESIELYEYDYYNNMTDNSITVSSVYDLPSAGHIGWTGYEATATYKYGSRTVTFTDRYGHDVINGIHYESEHYKDGEDFIASYEYSAYEDGEHYDEYDDSHYYLYSYDLQARVEGWTNTSSAGSIDLINNDSQYHIWNVTVDADELHWDLVRNVDTQNYQTLTWDPVNHVYTTGTGDVQSETVTYSVDTNDTATKTISITNDSNFSIRRSVTASNNKFTVTETDTAIAIGGNANSNITIIPTTFSDFEYYSYTSVGTAVITLTADGSIQSFTGS</sequence>
<evidence type="ECO:0000256" key="1">
    <source>
        <dbReference type="SAM" id="SignalP"/>
    </source>
</evidence>
<keyword evidence="1" id="KW-0732">Signal</keyword>
<dbReference type="AlphaFoldDB" id="A0A011V644"/>
<organism evidence="3 4">
    <name type="scientific">Ruminococcus albus SY3</name>
    <dbReference type="NCBI Taxonomy" id="1341156"/>
    <lineage>
        <taxon>Bacteria</taxon>
        <taxon>Bacillati</taxon>
        <taxon>Bacillota</taxon>
        <taxon>Clostridia</taxon>
        <taxon>Eubacteriales</taxon>
        <taxon>Oscillospiraceae</taxon>
        <taxon>Ruminococcus</taxon>
    </lineage>
</organism>
<dbReference type="EMBL" id="JEOB01000004">
    <property type="protein sequence ID" value="EXM38673.1"/>
    <property type="molecule type" value="Genomic_DNA"/>
</dbReference>
<evidence type="ECO:0000313" key="3">
    <source>
        <dbReference type="EMBL" id="EXM41002.1"/>
    </source>
</evidence>
<dbReference type="OrthoDB" id="1814199at2"/>
<protein>
    <submittedName>
        <fullName evidence="3">Uncharacterized protein</fullName>
    </submittedName>
</protein>
<dbReference type="Proteomes" id="UP000021369">
    <property type="component" value="Unassembled WGS sequence"/>
</dbReference>
<name>A0A011V644_RUMAL</name>
<gene>
    <name evidence="3" type="ORF">RASY3_02505</name>
    <name evidence="2" type="ORF">RASY3_18165</name>
</gene>
<feature type="signal peptide" evidence="1">
    <location>
        <begin position="1"/>
        <end position="31"/>
    </location>
</feature>
<accession>A0A011V644</accession>
<dbReference type="EMBL" id="JEOB01000001">
    <property type="protein sequence ID" value="EXM41002.1"/>
    <property type="molecule type" value="Genomic_DNA"/>
</dbReference>
<evidence type="ECO:0000313" key="2">
    <source>
        <dbReference type="EMBL" id="EXM38673.1"/>
    </source>
</evidence>